<dbReference type="Proteomes" id="UP001232536">
    <property type="component" value="Unassembled WGS sequence"/>
</dbReference>
<dbReference type="InterPro" id="IPR009057">
    <property type="entry name" value="Homeodomain-like_sf"/>
</dbReference>
<keyword evidence="1 2" id="KW-0238">DNA-binding</keyword>
<feature type="domain" description="HTH tetR-type" evidence="4">
    <location>
        <begin position="21"/>
        <end position="80"/>
    </location>
</feature>
<dbReference type="SUPFAM" id="SSF46689">
    <property type="entry name" value="Homeodomain-like"/>
    <property type="match status" value="1"/>
</dbReference>
<evidence type="ECO:0000259" key="4">
    <source>
        <dbReference type="PROSITE" id="PS50977"/>
    </source>
</evidence>
<dbReference type="PANTHER" id="PTHR30055:SF226">
    <property type="entry name" value="HTH-TYPE TRANSCRIPTIONAL REGULATOR PKSA"/>
    <property type="match status" value="1"/>
</dbReference>
<dbReference type="InterPro" id="IPR050109">
    <property type="entry name" value="HTH-type_TetR-like_transc_reg"/>
</dbReference>
<reference evidence="5 6" key="1">
    <citation type="submission" date="2023-07" db="EMBL/GenBank/DDBJ databases">
        <title>Description of novel actinomycetes strains, isolated from tidal flat sediment.</title>
        <authorList>
            <person name="Lu C."/>
        </authorList>
    </citation>
    <scope>NUCLEOTIDE SEQUENCE [LARGE SCALE GENOMIC DNA]</scope>
    <source>
        <strain evidence="5 6">SYSU T00b441</strain>
    </source>
</reference>
<accession>A0ABT9D9E4</accession>
<evidence type="ECO:0000313" key="6">
    <source>
        <dbReference type="Proteomes" id="UP001232536"/>
    </source>
</evidence>
<dbReference type="InterPro" id="IPR001647">
    <property type="entry name" value="HTH_TetR"/>
</dbReference>
<dbReference type="Pfam" id="PF00440">
    <property type="entry name" value="TetR_N"/>
    <property type="match status" value="1"/>
</dbReference>
<evidence type="ECO:0000256" key="3">
    <source>
        <dbReference type="SAM" id="MobiDB-lite"/>
    </source>
</evidence>
<sequence>MTSTESPPAESTGSRTRLSPEDRRAAILDATVPLLVQHGVALTTRQIADAAGVAEGTLFRVFDDKRALVVAAIAHALDPLPVVAAIRGVDARRALDAVLYDVVDVVRSRSEGIRGVMSVAHELRRSAGEQSADGMPHSPFDHEDPAVRADLERPGSLVHAAHQLRSKAGRAPQTIVAAVADVLGGHRQELRRDPAVCARILFSIVTSSFHDPLGPADQLSTREIVEVFLDGMRARPDTSPENPC</sequence>
<dbReference type="PRINTS" id="PR00455">
    <property type="entry name" value="HTHTETR"/>
</dbReference>
<name>A0ABT9D9E4_9CELL</name>
<comment type="caution">
    <text evidence="5">The sequence shown here is derived from an EMBL/GenBank/DDBJ whole genome shotgun (WGS) entry which is preliminary data.</text>
</comment>
<dbReference type="RefSeq" id="WP_304601143.1">
    <property type="nucleotide sequence ID" value="NZ_JAUQYO010000001.1"/>
</dbReference>
<dbReference type="PANTHER" id="PTHR30055">
    <property type="entry name" value="HTH-TYPE TRANSCRIPTIONAL REGULATOR RUTR"/>
    <property type="match status" value="1"/>
</dbReference>
<feature type="region of interest" description="Disordered" evidence="3">
    <location>
        <begin position="1"/>
        <end position="22"/>
    </location>
</feature>
<feature type="region of interest" description="Disordered" evidence="3">
    <location>
        <begin position="126"/>
        <end position="145"/>
    </location>
</feature>
<evidence type="ECO:0000256" key="2">
    <source>
        <dbReference type="PROSITE-ProRule" id="PRU00335"/>
    </source>
</evidence>
<organism evidence="5 6">
    <name type="scientific">Actinotalea lenta</name>
    <dbReference type="NCBI Taxonomy" id="3064654"/>
    <lineage>
        <taxon>Bacteria</taxon>
        <taxon>Bacillati</taxon>
        <taxon>Actinomycetota</taxon>
        <taxon>Actinomycetes</taxon>
        <taxon>Micrococcales</taxon>
        <taxon>Cellulomonadaceae</taxon>
        <taxon>Actinotalea</taxon>
    </lineage>
</organism>
<dbReference type="Gene3D" id="1.10.357.10">
    <property type="entry name" value="Tetracycline Repressor, domain 2"/>
    <property type="match status" value="1"/>
</dbReference>
<evidence type="ECO:0000313" key="5">
    <source>
        <dbReference type="EMBL" id="MDO8107522.1"/>
    </source>
</evidence>
<evidence type="ECO:0000256" key="1">
    <source>
        <dbReference type="ARBA" id="ARBA00023125"/>
    </source>
</evidence>
<feature type="DNA-binding region" description="H-T-H motif" evidence="2">
    <location>
        <begin position="43"/>
        <end position="62"/>
    </location>
</feature>
<proteinExistence type="predicted"/>
<gene>
    <name evidence="5" type="ORF">Q6348_09980</name>
</gene>
<protein>
    <submittedName>
        <fullName evidence="5">Helix-turn-helix domain-containing protein</fullName>
    </submittedName>
</protein>
<dbReference type="PROSITE" id="PS50977">
    <property type="entry name" value="HTH_TETR_2"/>
    <property type="match status" value="1"/>
</dbReference>
<dbReference type="EMBL" id="JAUQYP010000001">
    <property type="protein sequence ID" value="MDO8107522.1"/>
    <property type="molecule type" value="Genomic_DNA"/>
</dbReference>
<keyword evidence="6" id="KW-1185">Reference proteome</keyword>
<feature type="compositionally biased region" description="Polar residues" evidence="3">
    <location>
        <begin position="1"/>
        <end position="17"/>
    </location>
</feature>